<evidence type="ECO:0000256" key="1">
    <source>
        <dbReference type="SAM" id="MobiDB-lite"/>
    </source>
</evidence>
<keyword evidence="3" id="KW-1185">Reference proteome</keyword>
<organism evidence="2 3">
    <name type="scientific">Glossina pallidipes</name>
    <name type="common">Tsetse fly</name>
    <dbReference type="NCBI Taxonomy" id="7398"/>
    <lineage>
        <taxon>Eukaryota</taxon>
        <taxon>Metazoa</taxon>
        <taxon>Ecdysozoa</taxon>
        <taxon>Arthropoda</taxon>
        <taxon>Hexapoda</taxon>
        <taxon>Insecta</taxon>
        <taxon>Pterygota</taxon>
        <taxon>Neoptera</taxon>
        <taxon>Endopterygota</taxon>
        <taxon>Diptera</taxon>
        <taxon>Brachycera</taxon>
        <taxon>Muscomorpha</taxon>
        <taxon>Hippoboscoidea</taxon>
        <taxon>Glossinidae</taxon>
        <taxon>Glossina</taxon>
    </lineage>
</organism>
<proteinExistence type="predicted"/>
<dbReference type="InterPro" id="IPR009060">
    <property type="entry name" value="UBA-like_sf"/>
</dbReference>
<feature type="region of interest" description="Disordered" evidence="1">
    <location>
        <begin position="80"/>
        <end position="118"/>
    </location>
</feature>
<protein>
    <recommendedName>
        <fullName evidence="4">UBA domain-containing protein</fullName>
    </recommendedName>
</protein>
<dbReference type="VEuPathDB" id="VectorBase:GPAI023893"/>
<dbReference type="Gene3D" id="1.10.8.10">
    <property type="entry name" value="DNA helicase RuvA subunit, C-terminal domain"/>
    <property type="match status" value="1"/>
</dbReference>
<reference evidence="3" key="1">
    <citation type="submission" date="2014-03" db="EMBL/GenBank/DDBJ databases">
        <authorList>
            <person name="Aksoy S."/>
            <person name="Warren W."/>
            <person name="Wilson R.K."/>
        </authorList>
    </citation>
    <scope>NUCLEOTIDE SEQUENCE [LARGE SCALE GENOMIC DNA]</scope>
    <source>
        <strain evidence="3">IAEA</strain>
    </source>
</reference>
<sequence>MDDAMECFLQCVQGTKSLPHKILCILWHRTSKTKTESDCFRFEQKVTYKHQQGKALHVYLKTVSPTYEYIRTEIERPKTNKGEIANGTQEKDGVDLNKPYGADLACPSNDNETDSGNDFHVKPCGLYERNDNYTPWDDEEEANSVQEAAAVNLNTSRAIDLACPSNDNETDSRNDFHVKPCGLYERNDNYTPWDDEEEANSVQEEAAVNLNSSYATDLACPSSDNEDEDTWDSFVKVESPIPAEERSNGKNVDTVIADGVASSGSTEITNEQFISGAPAEGVASSGSNSTEAPLEIVYHADEFINSGVKALMNMGFSNEGDRLVLVLLSVEGIIPAALDLL</sequence>
<dbReference type="EnsemblMetazoa" id="GPAI023893-RA">
    <property type="protein sequence ID" value="GPAI023893-PA"/>
    <property type="gene ID" value="GPAI023893"/>
</dbReference>
<evidence type="ECO:0000313" key="2">
    <source>
        <dbReference type="EnsemblMetazoa" id="GPAI023893-PA"/>
    </source>
</evidence>
<dbReference type="SUPFAM" id="SSF46934">
    <property type="entry name" value="UBA-like"/>
    <property type="match status" value="1"/>
</dbReference>
<name>A0A1A9ZSU4_GLOPL</name>
<dbReference type="STRING" id="7398.A0A1A9ZSU4"/>
<accession>A0A1A9ZSU4</accession>
<dbReference type="Proteomes" id="UP000092445">
    <property type="component" value="Unassembled WGS sequence"/>
</dbReference>
<dbReference type="AlphaFoldDB" id="A0A1A9ZSU4"/>
<reference evidence="2" key="2">
    <citation type="submission" date="2020-05" db="UniProtKB">
        <authorList>
            <consortium name="EnsemblMetazoa"/>
        </authorList>
    </citation>
    <scope>IDENTIFICATION</scope>
    <source>
        <strain evidence="2">IAEA</strain>
    </source>
</reference>
<evidence type="ECO:0000313" key="3">
    <source>
        <dbReference type="Proteomes" id="UP000092445"/>
    </source>
</evidence>
<evidence type="ECO:0008006" key="4">
    <source>
        <dbReference type="Google" id="ProtNLM"/>
    </source>
</evidence>